<dbReference type="Proteomes" id="UP000199321">
    <property type="component" value="Unassembled WGS sequence"/>
</dbReference>
<evidence type="ECO:0000256" key="1">
    <source>
        <dbReference type="SAM" id="Phobius"/>
    </source>
</evidence>
<evidence type="ECO:0008006" key="4">
    <source>
        <dbReference type="Google" id="ProtNLM"/>
    </source>
</evidence>
<evidence type="ECO:0000313" key="2">
    <source>
        <dbReference type="EMBL" id="SDE66209.1"/>
    </source>
</evidence>
<reference evidence="2 3" key="1">
    <citation type="submission" date="2016-10" db="EMBL/GenBank/DDBJ databases">
        <authorList>
            <person name="de Groot N.N."/>
        </authorList>
    </citation>
    <scope>NUCLEOTIDE SEQUENCE [LARGE SCALE GENOMIC DNA]</scope>
    <source>
        <strain evidence="2 3">DSM 16195</strain>
    </source>
</reference>
<accession>A0A1G7ERG0</accession>
<dbReference type="Pfam" id="PF12725">
    <property type="entry name" value="DUF3810"/>
    <property type="match status" value="1"/>
</dbReference>
<proteinExistence type="predicted"/>
<keyword evidence="1" id="KW-0472">Membrane</keyword>
<keyword evidence="3" id="KW-1185">Reference proteome</keyword>
<organism evidence="2 3">
    <name type="scientific">Ulvibacter litoralis</name>
    <dbReference type="NCBI Taxonomy" id="227084"/>
    <lineage>
        <taxon>Bacteria</taxon>
        <taxon>Pseudomonadati</taxon>
        <taxon>Bacteroidota</taxon>
        <taxon>Flavobacteriia</taxon>
        <taxon>Flavobacteriales</taxon>
        <taxon>Flavobacteriaceae</taxon>
        <taxon>Ulvibacter</taxon>
    </lineage>
</organism>
<protein>
    <recommendedName>
        <fullName evidence="4">Amino acid permease</fullName>
    </recommendedName>
</protein>
<feature type="transmembrane region" description="Helical" evidence="1">
    <location>
        <begin position="49"/>
        <end position="73"/>
    </location>
</feature>
<keyword evidence="1" id="KW-0812">Transmembrane</keyword>
<gene>
    <name evidence="2" type="ORF">SAMN05421855_102106</name>
</gene>
<dbReference type="STRING" id="227084.SAMN05421855_102106"/>
<feature type="transmembrane region" description="Helical" evidence="1">
    <location>
        <begin position="85"/>
        <end position="108"/>
    </location>
</feature>
<sequence>MRNKTKIIVALLLPFQVIVLQILKNYPTFIEQYYSQGLYLIISKISRYLFGWIPFSMGDIFYLLIGVLAIRWIYKNILRLTYEPIRFFTDIVATLSIVYFVFNVLWGLNYYRVPLHKSLDLKTEYTLEQLIETTNGLISKSNEMHRKLGYKDSIMVDIPYTHKQVYEKSVNGYHNLESEYPYLAYQPKSIKSSSWSLGLTYMGYSGYYNPFSGEAQVNRLIKIHKYPVVTCHEQAHQLGYAAENEANFIAMLATLYNDDPYIQYTGYIFALRYCVNEIARRDLDKYHEIVETINPGILASYKEMRDFWASYENPFEEISKSFWDHFLKANNQSKGIMSYNYMVALVVNHFEHTKM</sequence>
<keyword evidence="1" id="KW-1133">Transmembrane helix</keyword>
<dbReference type="AlphaFoldDB" id="A0A1G7ERG0"/>
<dbReference type="InterPro" id="IPR024294">
    <property type="entry name" value="DUF3810"/>
</dbReference>
<dbReference type="EMBL" id="FNBA01000002">
    <property type="protein sequence ID" value="SDE66209.1"/>
    <property type="molecule type" value="Genomic_DNA"/>
</dbReference>
<dbReference type="RefSeq" id="WP_093142187.1">
    <property type="nucleotide sequence ID" value="NZ_BMWO01000002.1"/>
</dbReference>
<evidence type="ECO:0000313" key="3">
    <source>
        <dbReference type="Proteomes" id="UP000199321"/>
    </source>
</evidence>
<dbReference type="OrthoDB" id="1048788at2"/>
<name>A0A1G7ERG0_9FLAO</name>